<organism evidence="1 2">
    <name type="scientific">Prorocentrum cordatum</name>
    <dbReference type="NCBI Taxonomy" id="2364126"/>
    <lineage>
        <taxon>Eukaryota</taxon>
        <taxon>Sar</taxon>
        <taxon>Alveolata</taxon>
        <taxon>Dinophyceae</taxon>
        <taxon>Prorocentrales</taxon>
        <taxon>Prorocentraceae</taxon>
        <taxon>Prorocentrum</taxon>
    </lineage>
</organism>
<keyword evidence="2" id="KW-1185">Reference proteome</keyword>
<accession>A0ABN9V026</accession>
<dbReference type="Proteomes" id="UP001189429">
    <property type="component" value="Unassembled WGS sequence"/>
</dbReference>
<gene>
    <name evidence="1" type="ORF">PCOR1329_LOCUS52580</name>
</gene>
<dbReference type="EMBL" id="CAUYUJ010016398">
    <property type="protein sequence ID" value="CAK0864833.1"/>
    <property type="molecule type" value="Genomic_DNA"/>
</dbReference>
<protein>
    <submittedName>
        <fullName evidence="1">Uncharacterized protein</fullName>
    </submittedName>
</protein>
<reference evidence="1" key="1">
    <citation type="submission" date="2023-10" db="EMBL/GenBank/DDBJ databases">
        <authorList>
            <person name="Chen Y."/>
            <person name="Shah S."/>
            <person name="Dougan E. K."/>
            <person name="Thang M."/>
            <person name="Chan C."/>
        </authorList>
    </citation>
    <scope>NUCLEOTIDE SEQUENCE [LARGE SCALE GENOMIC DNA]</scope>
</reference>
<comment type="caution">
    <text evidence="1">The sequence shown here is derived from an EMBL/GenBank/DDBJ whole genome shotgun (WGS) entry which is preliminary data.</text>
</comment>
<evidence type="ECO:0000313" key="1">
    <source>
        <dbReference type="EMBL" id="CAK0864833.1"/>
    </source>
</evidence>
<sequence length="157" mass="16955">MASPRSVTTTCKHFKGDATLVSTRVALHLRDMLPQFLHAIGRDTYIDRPQQHTHIPVDLLAEFPGRRWTSLPTPLRVRRTLETRPTVRGGGGSITDPNRSCQLFELHAGAAEAAAGVTRHAGAGRRARAPTGAAGGVFHSAARSARWGVPRLTLLPS</sequence>
<name>A0ABN9V026_9DINO</name>
<evidence type="ECO:0000313" key="2">
    <source>
        <dbReference type="Proteomes" id="UP001189429"/>
    </source>
</evidence>
<proteinExistence type="predicted"/>